<reference evidence="3 4" key="1">
    <citation type="submission" date="2019-06" db="EMBL/GenBank/DDBJ databases">
        <title>Sequencing the genomes of 1000 actinobacteria strains.</title>
        <authorList>
            <person name="Klenk H.-P."/>
        </authorList>
    </citation>
    <scope>NUCLEOTIDE SEQUENCE [LARGE SCALE GENOMIC DNA]</scope>
    <source>
        <strain evidence="3 4">DSM 102200</strain>
    </source>
</reference>
<evidence type="ECO:0000256" key="2">
    <source>
        <dbReference type="SAM" id="Phobius"/>
    </source>
</evidence>
<dbReference type="Proteomes" id="UP000316096">
    <property type="component" value="Unassembled WGS sequence"/>
</dbReference>
<dbReference type="Pfam" id="PF05552">
    <property type="entry name" value="MS_channel_1st_1"/>
    <property type="match status" value="2"/>
</dbReference>
<gene>
    <name evidence="3" type="ORF">FB559_3393</name>
</gene>
<feature type="transmembrane region" description="Helical" evidence="2">
    <location>
        <begin position="114"/>
        <end position="138"/>
    </location>
</feature>
<feature type="transmembrane region" description="Helical" evidence="2">
    <location>
        <begin position="81"/>
        <end position="102"/>
    </location>
</feature>
<protein>
    <submittedName>
        <fullName evidence="3">Putative transporter (Transmembrane protein)</fullName>
    </submittedName>
</protein>
<name>A0A543CLK9_9ACTN</name>
<dbReference type="RefSeq" id="WP_246121659.1">
    <property type="nucleotide sequence ID" value="NZ_VFOZ01000001.1"/>
</dbReference>
<accession>A0A543CLK9</accession>
<keyword evidence="2" id="KW-1133">Transmembrane helix</keyword>
<evidence type="ECO:0000256" key="1">
    <source>
        <dbReference type="SAM" id="MobiDB-lite"/>
    </source>
</evidence>
<feature type="region of interest" description="Disordered" evidence="1">
    <location>
        <begin position="227"/>
        <end position="267"/>
    </location>
</feature>
<keyword evidence="2" id="KW-0472">Membrane</keyword>
<feature type="transmembrane region" description="Helical" evidence="2">
    <location>
        <begin position="184"/>
        <end position="206"/>
    </location>
</feature>
<organism evidence="3 4">
    <name type="scientific">Actinoallomurus bryophytorum</name>
    <dbReference type="NCBI Taxonomy" id="1490222"/>
    <lineage>
        <taxon>Bacteria</taxon>
        <taxon>Bacillati</taxon>
        <taxon>Actinomycetota</taxon>
        <taxon>Actinomycetes</taxon>
        <taxon>Streptosporangiales</taxon>
        <taxon>Thermomonosporaceae</taxon>
        <taxon>Actinoallomurus</taxon>
    </lineage>
</organism>
<keyword evidence="2 3" id="KW-0812">Transmembrane</keyword>
<feature type="compositionally biased region" description="Low complexity" evidence="1">
    <location>
        <begin position="257"/>
        <end position="267"/>
    </location>
</feature>
<dbReference type="AlphaFoldDB" id="A0A543CLK9"/>
<keyword evidence="4" id="KW-1185">Reference proteome</keyword>
<evidence type="ECO:0000313" key="3">
    <source>
        <dbReference type="EMBL" id="TQL97787.1"/>
    </source>
</evidence>
<proteinExistence type="predicted"/>
<feature type="transmembrane region" description="Helical" evidence="2">
    <location>
        <begin position="24"/>
        <end position="45"/>
    </location>
</feature>
<dbReference type="InterPro" id="IPR008910">
    <property type="entry name" value="MSC_TM_helix"/>
</dbReference>
<feature type="transmembrane region" description="Helical" evidence="2">
    <location>
        <begin position="150"/>
        <end position="172"/>
    </location>
</feature>
<evidence type="ECO:0000313" key="4">
    <source>
        <dbReference type="Proteomes" id="UP000316096"/>
    </source>
</evidence>
<sequence>MGYSLAAIDIGQSLQRMLDNVVRIVPKLIVFVIILVIGWIVAKIIERAVAMILERTHFNRVAQRGVVGDALARSDYDAARLIARLFFYAVLLVTLQMAFNVFGPNPISDLLRSIVAWLPRLAVAIIIVVIASAIAYAVKDLVAAALSSVAYGRFVAGAAAAFIIVLGVIAALNQIGIATTVTEPVLITALATIGAILAIGVGGGLIKPMQQRWERMLSAGERDVQTVRSSAYQRGREDAMRGGGVPTEGQPRETPRESPTTPRDTPH</sequence>
<dbReference type="Gene3D" id="1.10.287.1260">
    <property type="match status" value="1"/>
</dbReference>
<dbReference type="EMBL" id="VFOZ01000001">
    <property type="protein sequence ID" value="TQL97787.1"/>
    <property type="molecule type" value="Genomic_DNA"/>
</dbReference>
<comment type="caution">
    <text evidence="3">The sequence shown here is derived from an EMBL/GenBank/DDBJ whole genome shotgun (WGS) entry which is preliminary data.</text>
</comment>